<dbReference type="PANTHER" id="PTHR19288:SF93">
    <property type="entry name" value="FI11325P-RELATED"/>
    <property type="match status" value="1"/>
</dbReference>
<dbReference type="EMBL" id="JAFCMP010000334">
    <property type="protein sequence ID" value="KAG5181341.1"/>
    <property type="molecule type" value="Genomic_DNA"/>
</dbReference>
<evidence type="ECO:0000313" key="2">
    <source>
        <dbReference type="Proteomes" id="UP000664859"/>
    </source>
</evidence>
<gene>
    <name evidence="1" type="ORF">JKP88DRAFT_321785</name>
</gene>
<reference evidence="1" key="1">
    <citation type="submission" date="2021-02" db="EMBL/GenBank/DDBJ databases">
        <title>First Annotated Genome of the Yellow-green Alga Tribonema minus.</title>
        <authorList>
            <person name="Mahan K.M."/>
        </authorList>
    </citation>
    <scope>NUCLEOTIDE SEQUENCE</scope>
    <source>
        <strain evidence="1">UTEX B ZZ1240</strain>
    </source>
</reference>
<dbReference type="GO" id="GO:0016791">
    <property type="term" value="F:phosphatase activity"/>
    <property type="evidence" value="ECO:0007669"/>
    <property type="project" value="TreeGrafter"/>
</dbReference>
<dbReference type="PANTHER" id="PTHR19288">
    <property type="entry name" value="4-NITROPHENYLPHOSPHATASE-RELATED"/>
    <property type="match status" value="1"/>
</dbReference>
<sequence length="402" mass="44197">MRARTQAFGIDGVLARGKDEIIHASNTFCQWNNSFHTHARAQAFDIDGVLVRGKDEIPGAAETLRKLEQLRVPLIFLTNGGGCTEAQKAAELAKKFGIKVTRDMVLLSHTPMRDLAAAYARRRVLVLGSACTQIARKDLGLQNVTTVEEVAREWPTLYPFQGPKYYIPRNFSLPPGASAPKPGAPVEAVMVLHDPLDWALEAQVVTDVLRGGSPPGAGRADGGQTPWFISNPDFTFAAQYPHPRFAAGAFADVVKLLYKKRFGADAKVTETASAILMRGCRAARAPCTHALRCRLRFRRCLRSRCRRQYGKPTLATFRYAERMLDARAKAMGLAAGPHRIYMVGDNPAGDIRGANAAGERWVSNLVRTGLFTGAHNDPQDPADHVHDDARQCVDFVLQREGR</sequence>
<dbReference type="Gene3D" id="3.40.50.1000">
    <property type="entry name" value="HAD superfamily/HAD-like"/>
    <property type="match status" value="2"/>
</dbReference>
<dbReference type="SUPFAM" id="SSF56784">
    <property type="entry name" value="HAD-like"/>
    <property type="match status" value="1"/>
</dbReference>
<dbReference type="Pfam" id="PF13242">
    <property type="entry name" value="Hydrolase_like"/>
    <property type="match status" value="1"/>
</dbReference>
<proteinExistence type="predicted"/>
<dbReference type="Pfam" id="PF13344">
    <property type="entry name" value="Hydrolase_6"/>
    <property type="match status" value="1"/>
</dbReference>
<comment type="caution">
    <text evidence="1">The sequence shown here is derived from an EMBL/GenBank/DDBJ whole genome shotgun (WGS) entry which is preliminary data.</text>
</comment>
<dbReference type="OrthoDB" id="10251048at2759"/>
<dbReference type="Proteomes" id="UP000664859">
    <property type="component" value="Unassembled WGS sequence"/>
</dbReference>
<accession>A0A835YU48</accession>
<dbReference type="InterPro" id="IPR023214">
    <property type="entry name" value="HAD_sf"/>
</dbReference>
<keyword evidence="2" id="KW-1185">Reference proteome</keyword>
<evidence type="ECO:0000313" key="1">
    <source>
        <dbReference type="EMBL" id="KAG5181341.1"/>
    </source>
</evidence>
<organism evidence="1 2">
    <name type="scientific">Tribonema minus</name>
    <dbReference type="NCBI Taxonomy" id="303371"/>
    <lineage>
        <taxon>Eukaryota</taxon>
        <taxon>Sar</taxon>
        <taxon>Stramenopiles</taxon>
        <taxon>Ochrophyta</taxon>
        <taxon>PX clade</taxon>
        <taxon>Xanthophyceae</taxon>
        <taxon>Tribonematales</taxon>
        <taxon>Tribonemataceae</taxon>
        <taxon>Tribonema</taxon>
    </lineage>
</organism>
<name>A0A835YU48_9STRA</name>
<dbReference type="InterPro" id="IPR006353">
    <property type="entry name" value="HAD-SF_hydro_IIA_CECR5"/>
</dbReference>
<dbReference type="NCBIfam" id="TIGR01456">
    <property type="entry name" value="CECR5"/>
    <property type="match status" value="1"/>
</dbReference>
<dbReference type="GO" id="GO:0005737">
    <property type="term" value="C:cytoplasm"/>
    <property type="evidence" value="ECO:0007669"/>
    <property type="project" value="TreeGrafter"/>
</dbReference>
<dbReference type="AlphaFoldDB" id="A0A835YU48"/>
<dbReference type="InterPro" id="IPR006357">
    <property type="entry name" value="HAD-SF_hydro_IIA"/>
</dbReference>
<dbReference type="InterPro" id="IPR036412">
    <property type="entry name" value="HAD-like_sf"/>
</dbReference>
<protein>
    <submittedName>
        <fullName evidence="1">HAD-like domain-containing protein</fullName>
    </submittedName>
</protein>